<feature type="domain" description="Hedgehog/Intein (Hint)" evidence="1">
    <location>
        <begin position="56"/>
        <end position="202"/>
    </location>
</feature>
<dbReference type="Pfam" id="PF13403">
    <property type="entry name" value="Hint_2"/>
    <property type="match status" value="1"/>
</dbReference>
<accession>A0A1M7B266</accession>
<dbReference type="STRING" id="337701.SAMN05444398_10362"/>
<evidence type="ECO:0000313" key="3">
    <source>
        <dbReference type="Proteomes" id="UP000183974"/>
    </source>
</evidence>
<organism evidence="2 3">
    <name type="scientific">Roseovarius pacificus</name>
    <dbReference type="NCBI Taxonomy" id="337701"/>
    <lineage>
        <taxon>Bacteria</taxon>
        <taxon>Pseudomonadati</taxon>
        <taxon>Pseudomonadota</taxon>
        <taxon>Alphaproteobacteria</taxon>
        <taxon>Rhodobacterales</taxon>
        <taxon>Roseobacteraceae</taxon>
        <taxon>Roseovarius</taxon>
    </lineage>
</organism>
<dbReference type="InterPro" id="IPR028992">
    <property type="entry name" value="Hedgehog/Intein_dom"/>
</dbReference>
<dbReference type="AlphaFoldDB" id="A0A1M7B266"/>
<dbReference type="OrthoDB" id="6305173at2"/>
<gene>
    <name evidence="2" type="ORF">SAMN05444398_10362</name>
</gene>
<dbReference type="Proteomes" id="UP000183974">
    <property type="component" value="Unassembled WGS sequence"/>
</dbReference>
<proteinExistence type="predicted"/>
<reference evidence="2 3" key="1">
    <citation type="submission" date="2016-11" db="EMBL/GenBank/DDBJ databases">
        <authorList>
            <person name="Jaros S."/>
            <person name="Januszkiewicz K."/>
            <person name="Wedrychowicz H."/>
        </authorList>
    </citation>
    <scope>NUCLEOTIDE SEQUENCE [LARGE SCALE GENOMIC DNA]</scope>
    <source>
        <strain evidence="2 3">DSM 29589</strain>
    </source>
</reference>
<keyword evidence="3" id="KW-1185">Reference proteome</keyword>
<name>A0A1M7B266_9RHOB</name>
<protein>
    <submittedName>
        <fullName evidence="2">Hint domain-containing protein</fullName>
    </submittedName>
</protein>
<sequence length="250" mass="27227">MRPVATGQSRSEATDTVRKRQMLRKYRILSLRNDGSIHETENIGPATAPFEAAFSAFARGTLIKTTTGPVAVEDLLPGMKIVTCEHGPMPLLWLGAMTLVPDAEGTVPQNRRITRIMGDALGMGRPMMDVMAGPGARLLSRPLGLRDSFGGEQVLTPARDLADGMSVVEITPAHPVTVFHIALRRHSTICAGGLEFESYHPGAGFERHMSQNMLSLFLSYFPHIREAHQFGALSHPRLPFGSAAQDMQMA</sequence>
<evidence type="ECO:0000259" key="1">
    <source>
        <dbReference type="Pfam" id="PF13403"/>
    </source>
</evidence>
<dbReference type="EMBL" id="FRBR01000003">
    <property type="protein sequence ID" value="SHL48997.1"/>
    <property type="molecule type" value="Genomic_DNA"/>
</dbReference>
<evidence type="ECO:0000313" key="2">
    <source>
        <dbReference type="EMBL" id="SHL48997.1"/>
    </source>
</evidence>